<dbReference type="RefSeq" id="WP_089678162.1">
    <property type="nucleotide sequence ID" value="NZ_FNFO01000001.1"/>
</dbReference>
<sequence>MKAVTRYHASHSPSFLHHIPGLVLFTTSFLWIAGGSFFCTAQAQTAGDAPQVTSVTPTDSATNVPTAELIVTTSFTIPDGYELTKTSLSDHVKLYRLKGGTEEEIEANVNDTGGGDAIILTPSETLAPYTTYRFEITSAVEANRIGNLSDRLSFRPFSSVFTTGSGRTDGLAELPGVSFSKVSGSSLGEGTQKQFTSLVIGPDGKLYAATTEGTIQRWSINPDGTLDDLEILQPALAGSPHPVSGTVTKAPRLIIGLTFAPSATADSLVAYISHSAAVLTNGPEWDGKLTRLSGPRLEQVQDVLVHLSRSQKDHLTNSVVFGPDGALYIAQGSNTAGGAPDPSWGNRPERLLSGAILRLSLPKMPPESEWPLDVYTTDKIEVINAAPSNAMTMSDGTYNPYATTSPLTIYASGVRNVYDLLWHSNGQLYAPANGTASGSRTPASDAYVNAAGNNAGVRRIDGTRYRYPTYPAVPATTDNVSQKDFLFQVDAGSYHGHPNPLRGEFVLNHGAQRYQGLANQEAPSVDVPSYPETVQPDPNYREPAFDFGMHKSPNGVIEYRSNAFEGALQGMILVVRFSGGDDIVALQPDATGNYITRSFLGISGLTNFDDPLDLVEDPTSGNLYVAQYDRDQNVHQQLILLRPDKPGTPAPRLAIDRTTLVFEGSLDTATVQTLTLTNQGSAPLQLQSSTIEETGDPLAPPHYFLAPNLSRTLAPGEQVQFDVTFQPTLDGHTLSGNLLFVSNDPAQPRATVALQGLALRKEPLREPALQPIVTTLRYAVDVGWDSLYVPERDLCGTEVKAPQFRRAGTGPVTLRTLARYSAEGSLTAGWFSTAPLTPRPLTALGSRNYCLLGPDAGATRSFFPTQEVFGLYVQLDSQAVYSLDTLNAALPRAHRMRVYPARDRQGAWLTNHYLLAVDCDGDGDYQDYVALVGNVQPAGSQAQALSFSPAQVYFENTSDGAQLSTLSVSTGAPLPSGTQLTTSASWLLLPDDLTTDRPLAFTVDASQLRLGYYHATVTATAPGYAPAQLEVRLQVRTKITWAYQINFQPDTAAPAGYFRDIGEPFGLKLADDQGGGALTYGWVEVNSIQPADNQAAVRNRRVTGVSFLLNTLAHMRTASLPYRDWMMALPNGRYLVNVSVGDPSSANDSEHEVEVNGTTVVNFSEAGDAPVRQTATGTEVVEVTDGLLHLTQGSGARNTKLNFVRIAPVTTIDTAQYWAEAECGVIGQDWQFISGDTTASANGFIENTVDTVQVSPPADEASNRLLLNTYVGQTGAYRLHLRMSATTPTVALWTRLDDGNWVRWEATASDDFRWYELYANPRVLQTGNHRLDISYAAGKARIDKIALSLGGAVPLATGGTATNCIPSDSALDALGKRPYKVYPNPSTQRFQVEFTRTTLPAQVSVTALTLTGQTLWSHQVSDQAISHVEVSLPTQPPGVYLLRIVVNGRTYHERIVKL</sequence>
<evidence type="ECO:0000313" key="4">
    <source>
        <dbReference type="Proteomes" id="UP000198510"/>
    </source>
</evidence>
<evidence type="ECO:0000256" key="1">
    <source>
        <dbReference type="ARBA" id="ARBA00022729"/>
    </source>
</evidence>
<dbReference type="PANTHER" id="PTHR19328">
    <property type="entry name" value="HEDGEHOG-INTERACTING PROTEIN"/>
    <property type="match status" value="1"/>
</dbReference>
<gene>
    <name evidence="3" type="ORF">SAMN05421823_101283</name>
</gene>
<dbReference type="InterPro" id="IPR032812">
    <property type="entry name" value="SbsA_Ig"/>
</dbReference>
<keyword evidence="1" id="KW-0732">Signal</keyword>
<dbReference type="SUPFAM" id="SSF50952">
    <property type="entry name" value="Soluble quinoprotein glucose dehydrogenase"/>
    <property type="match status" value="1"/>
</dbReference>
<dbReference type="InterPro" id="IPR026444">
    <property type="entry name" value="Secre_tail"/>
</dbReference>
<dbReference type="EMBL" id="FNFO01000001">
    <property type="protein sequence ID" value="SDJ86280.1"/>
    <property type="molecule type" value="Genomic_DNA"/>
</dbReference>
<dbReference type="Gene3D" id="2.60.40.10">
    <property type="entry name" value="Immunoglobulins"/>
    <property type="match status" value="1"/>
</dbReference>
<dbReference type="Pfam" id="PF13205">
    <property type="entry name" value="Big_5"/>
    <property type="match status" value="1"/>
</dbReference>
<organism evidence="3 4">
    <name type="scientific">Catalinimonas alkaloidigena</name>
    <dbReference type="NCBI Taxonomy" id="1075417"/>
    <lineage>
        <taxon>Bacteria</taxon>
        <taxon>Pseudomonadati</taxon>
        <taxon>Bacteroidota</taxon>
        <taxon>Cytophagia</taxon>
        <taxon>Cytophagales</taxon>
        <taxon>Catalimonadaceae</taxon>
        <taxon>Catalinimonas</taxon>
    </lineage>
</organism>
<dbReference type="Proteomes" id="UP000198510">
    <property type="component" value="Unassembled WGS sequence"/>
</dbReference>
<accession>A0A1G8X959</accession>
<dbReference type="STRING" id="1075417.SAMN05421823_101283"/>
<keyword evidence="4" id="KW-1185">Reference proteome</keyword>
<evidence type="ECO:0000313" key="3">
    <source>
        <dbReference type="EMBL" id="SDJ86280.1"/>
    </source>
</evidence>
<dbReference type="NCBIfam" id="TIGR04183">
    <property type="entry name" value="Por_Secre_tail"/>
    <property type="match status" value="1"/>
</dbReference>
<dbReference type="Gene3D" id="2.60.120.430">
    <property type="entry name" value="Galactose-binding lectin"/>
    <property type="match status" value="1"/>
</dbReference>
<protein>
    <submittedName>
        <fullName evidence="3">Por secretion system C-terminal sorting domain-containing protein</fullName>
    </submittedName>
</protein>
<reference evidence="3 4" key="1">
    <citation type="submission" date="2016-10" db="EMBL/GenBank/DDBJ databases">
        <authorList>
            <person name="de Groot N.N."/>
        </authorList>
    </citation>
    <scope>NUCLEOTIDE SEQUENCE [LARGE SCALE GENOMIC DNA]</scope>
    <source>
        <strain evidence="3 4">DSM 25186</strain>
    </source>
</reference>
<dbReference type="OrthoDB" id="1488789at2"/>
<evidence type="ECO:0000259" key="2">
    <source>
        <dbReference type="Pfam" id="PF13205"/>
    </source>
</evidence>
<dbReference type="Gene3D" id="2.120.10.30">
    <property type="entry name" value="TolB, C-terminal domain"/>
    <property type="match status" value="1"/>
</dbReference>
<dbReference type="SUPFAM" id="SSF49785">
    <property type="entry name" value="Galactose-binding domain-like"/>
    <property type="match status" value="1"/>
</dbReference>
<proteinExistence type="predicted"/>
<dbReference type="InterPro" id="IPR011042">
    <property type="entry name" value="6-blade_b-propeller_TolB-like"/>
</dbReference>
<dbReference type="InterPro" id="IPR013783">
    <property type="entry name" value="Ig-like_fold"/>
</dbReference>
<name>A0A1G8X959_9BACT</name>
<dbReference type="Gene3D" id="2.60.120.260">
    <property type="entry name" value="Galactose-binding domain-like"/>
    <property type="match status" value="1"/>
</dbReference>
<dbReference type="InterPro" id="IPR008979">
    <property type="entry name" value="Galactose-bd-like_sf"/>
</dbReference>
<dbReference type="InterPro" id="IPR011041">
    <property type="entry name" value="Quinoprot_gluc/sorb_DH_b-prop"/>
</dbReference>
<feature type="domain" description="SbsA Ig-like" evidence="2">
    <location>
        <begin position="48"/>
        <end position="163"/>
    </location>
</feature>
<dbReference type="PANTHER" id="PTHR19328:SF75">
    <property type="entry name" value="ALDOSE SUGAR DEHYDROGENASE YLII"/>
    <property type="match status" value="1"/>
</dbReference>